<dbReference type="InterPro" id="IPR011050">
    <property type="entry name" value="Pectin_lyase_fold/virulence"/>
</dbReference>
<dbReference type="SUPFAM" id="SSF51126">
    <property type="entry name" value="Pectin lyase-like"/>
    <property type="match status" value="1"/>
</dbReference>
<protein>
    <submittedName>
        <fullName evidence="2">Right-handed parallel beta-helix repeat-containing protein</fullName>
    </submittedName>
</protein>
<evidence type="ECO:0000313" key="2">
    <source>
        <dbReference type="EMBL" id="MCF1716372.1"/>
    </source>
</evidence>
<dbReference type="InterPro" id="IPR012334">
    <property type="entry name" value="Pectin_lyas_fold"/>
</dbReference>
<keyword evidence="3" id="KW-1185">Reference proteome</keyword>
<feature type="region of interest" description="Disordered" evidence="1">
    <location>
        <begin position="417"/>
        <end position="436"/>
    </location>
</feature>
<gene>
    <name evidence="2" type="ORF">L0U88_17150</name>
</gene>
<dbReference type="Gene3D" id="2.160.20.10">
    <property type="entry name" value="Single-stranded right-handed beta-helix, Pectin lyase-like"/>
    <property type="match status" value="1"/>
</dbReference>
<sequence length="436" mass="48630">MTKRLFLIGIYYLFAFLVIPNILFSQNKVYSIADLVSVKDTNSLVYVAEAKRGGLFYYRGLAEFEDGGTVFKSKFEGYWIRVDRESNEASPLWWGAMGDGINDDIQAIENATDYCLRNNKVLKFSSGIFRISRQWIIGGKPVHERDIFSRQLATAPSWNIRQYEKSRFSNPIKIVGSSQTFIYGDFDNSTIEAILYFGVISNGNSNRPNPQFYTSEISDIGFYGRGSFNKGKFNQTALSSISNQQIGLLVYRSQSIRISGCKFYGLKFGIVAQDVYFSEISNTTFSTCLFGFQGIGFNANKLDNVLADNCKVGIKILGSVVVCRLLNFEFCETGIEFSGEGLVINGMYCENDNLKKPNKFQIIFNNASGVQVNSANLTSGNRDIIFLDEKTKDVTITSSALYGPIKTSHPDNILTIKSTKGNYRKSGPGKTGGFSN</sequence>
<organism evidence="2 3">
    <name type="scientific">Flavihumibacter fluminis</name>
    <dbReference type="NCBI Taxonomy" id="2909236"/>
    <lineage>
        <taxon>Bacteria</taxon>
        <taxon>Pseudomonadati</taxon>
        <taxon>Bacteroidota</taxon>
        <taxon>Chitinophagia</taxon>
        <taxon>Chitinophagales</taxon>
        <taxon>Chitinophagaceae</taxon>
        <taxon>Flavihumibacter</taxon>
    </lineage>
</organism>
<comment type="caution">
    <text evidence="2">The sequence shown here is derived from an EMBL/GenBank/DDBJ whole genome shotgun (WGS) entry which is preliminary data.</text>
</comment>
<reference evidence="2 3" key="1">
    <citation type="submission" date="2022-01" db="EMBL/GenBank/DDBJ databases">
        <title>Flavihumibacter sp. nov., isolated from sediment of a river.</title>
        <authorList>
            <person name="Liu H."/>
        </authorList>
    </citation>
    <scope>NUCLEOTIDE SEQUENCE [LARGE SCALE GENOMIC DNA]</scope>
    <source>
        <strain evidence="2 3">RY-1</strain>
    </source>
</reference>
<name>A0ABS9BLF8_9BACT</name>
<accession>A0ABS9BLF8</accession>
<proteinExistence type="predicted"/>
<evidence type="ECO:0000313" key="3">
    <source>
        <dbReference type="Proteomes" id="UP001200145"/>
    </source>
</evidence>
<dbReference type="Proteomes" id="UP001200145">
    <property type="component" value="Unassembled WGS sequence"/>
</dbReference>
<dbReference type="RefSeq" id="WP_234867509.1">
    <property type="nucleotide sequence ID" value="NZ_JAKEVY010000004.1"/>
</dbReference>
<evidence type="ECO:0000256" key="1">
    <source>
        <dbReference type="SAM" id="MobiDB-lite"/>
    </source>
</evidence>
<dbReference type="EMBL" id="JAKEVY010000004">
    <property type="protein sequence ID" value="MCF1716372.1"/>
    <property type="molecule type" value="Genomic_DNA"/>
</dbReference>